<keyword evidence="2" id="KW-1133">Transmembrane helix</keyword>
<proteinExistence type="predicted"/>
<dbReference type="GO" id="GO:0006520">
    <property type="term" value="P:amino acid metabolic process"/>
    <property type="evidence" value="ECO:0007669"/>
    <property type="project" value="TreeGrafter"/>
</dbReference>
<feature type="domain" description="Aminotransferase class I/classII large" evidence="3">
    <location>
        <begin position="111"/>
        <end position="477"/>
    </location>
</feature>
<dbReference type="PRINTS" id="PR00753">
    <property type="entry name" value="ACCSYNTHASE"/>
</dbReference>
<dbReference type="GO" id="GO:0008793">
    <property type="term" value="F:aromatic-amino-acid transaminase activity"/>
    <property type="evidence" value="ECO:0007669"/>
    <property type="project" value="TreeGrafter"/>
</dbReference>
<sequence>MRVIVPLQGVVQGRGGLVLGSVIPCALFYFFQLYLKQRQRRQSPPPPEASPRLNRELSRSILSPRGSSGPAHVSLRANSIVKVVDSAYFVGLNRGSEDPFHEFDNPDGVFQLGLTENMLCKDLVEKWLSENGESMCEIAANLPNDGLMELKVELEQFMSKAMDKSVFFNPSQMVLTAGAASAIEMLSFCLADAGNAFLVPSPYDPELDRAVQWWTGVEIIPVPCRSADNFNLGRNALDRAFYQAKKRGLKVRGVIISNPSNPVGGLLSRETINNLLDFATEKNIHVISIEMLAGPSHGDDQFVSMVDIIDCRDFDRNRVHIVYNLSGDLSLTGFSVGAVYTYNDIVLAAAEKLSTFSSISVPTHKLLVSMLSNQRFVQMFMETYRVRLKRMHTEFVAGLKQLGIECMKSGGFYCWADMRKFISSYNEKGELELWDKLLNVSKINVTPGSSCHCIEPGWFRFCFTTLKVKEIPMVMERVEIVPVPCCSADDFNLSKTALDRTFSEAIERGLKVRGVIISNPLNPVGSLLYNRTFNDVLDFATEKSIHVIVIEMLAGSRHGDDIIDSGQYDRDRIHVVYDISGNLSLPGFSLGVVYTHNDAVLAAAEKLTEFTSISIPTHQVLLTFLKNRRYTRIFLEKNDDWLEDMHREFVDGLEQLGIECVKTSKGYYCWADVRKFISES</sequence>
<dbReference type="Proteomes" id="UP001237642">
    <property type="component" value="Unassembled WGS sequence"/>
</dbReference>
<dbReference type="Gene3D" id="3.40.640.10">
    <property type="entry name" value="Type I PLP-dependent aspartate aminotransferase-like (Major domain)"/>
    <property type="match status" value="2"/>
</dbReference>
<dbReference type="GO" id="GO:0004069">
    <property type="term" value="F:L-aspartate:2-oxoglutarate aminotransferase activity"/>
    <property type="evidence" value="ECO:0007669"/>
    <property type="project" value="TreeGrafter"/>
</dbReference>
<dbReference type="PANTHER" id="PTHR43795:SF85">
    <property type="entry name" value="AMINOTRANSFERASE ACS10-RELATED"/>
    <property type="match status" value="1"/>
</dbReference>
<dbReference type="PANTHER" id="PTHR43795">
    <property type="entry name" value="BIFUNCTIONAL ASPARTATE AMINOTRANSFERASE AND GLUTAMATE/ASPARTATE-PREPHENATE AMINOTRANSFERASE-RELATED"/>
    <property type="match status" value="1"/>
</dbReference>
<reference evidence="4" key="2">
    <citation type="submission" date="2023-05" db="EMBL/GenBank/DDBJ databases">
        <authorList>
            <person name="Schelkunov M.I."/>
        </authorList>
    </citation>
    <scope>NUCLEOTIDE SEQUENCE</scope>
    <source>
        <strain evidence="4">Hsosn_3</strain>
        <tissue evidence="4">Leaf</tissue>
    </source>
</reference>
<accession>A0AAD8I0I7</accession>
<dbReference type="InterPro" id="IPR015424">
    <property type="entry name" value="PyrdxlP-dep_Trfase"/>
</dbReference>
<protein>
    <submittedName>
        <fullName evidence="4">ACC synthase 10</fullName>
    </submittedName>
</protein>
<dbReference type="InterPro" id="IPR050478">
    <property type="entry name" value="Ethylene_sulfur-biosynth"/>
</dbReference>
<comment type="caution">
    <text evidence="4">The sequence shown here is derived from an EMBL/GenBank/DDBJ whole genome shotgun (WGS) entry which is preliminary data.</text>
</comment>
<dbReference type="Pfam" id="PF00155">
    <property type="entry name" value="Aminotran_1_2"/>
    <property type="match status" value="1"/>
</dbReference>
<dbReference type="SUPFAM" id="SSF53383">
    <property type="entry name" value="PLP-dependent transferases"/>
    <property type="match status" value="2"/>
</dbReference>
<evidence type="ECO:0000256" key="2">
    <source>
        <dbReference type="SAM" id="Phobius"/>
    </source>
</evidence>
<dbReference type="Gene3D" id="3.90.1150.10">
    <property type="entry name" value="Aspartate Aminotransferase, domain 1"/>
    <property type="match status" value="1"/>
</dbReference>
<dbReference type="GO" id="GO:0030170">
    <property type="term" value="F:pyridoxal phosphate binding"/>
    <property type="evidence" value="ECO:0007669"/>
    <property type="project" value="InterPro"/>
</dbReference>
<reference evidence="4" key="1">
    <citation type="submission" date="2023-02" db="EMBL/GenBank/DDBJ databases">
        <title>Genome of toxic invasive species Heracleum sosnowskyi carries increased number of genes despite the absence of recent whole-genome duplications.</title>
        <authorList>
            <person name="Schelkunov M."/>
            <person name="Shtratnikova V."/>
            <person name="Makarenko M."/>
            <person name="Klepikova A."/>
            <person name="Omelchenko D."/>
            <person name="Novikova G."/>
            <person name="Obukhova E."/>
            <person name="Bogdanov V."/>
            <person name="Penin A."/>
            <person name="Logacheva M."/>
        </authorList>
    </citation>
    <scope>NUCLEOTIDE SEQUENCE</scope>
    <source>
        <strain evidence="4">Hsosn_3</strain>
        <tissue evidence="4">Leaf</tissue>
    </source>
</reference>
<dbReference type="InterPro" id="IPR015421">
    <property type="entry name" value="PyrdxlP-dep_Trfase_major"/>
</dbReference>
<keyword evidence="1" id="KW-0663">Pyridoxal phosphate</keyword>
<dbReference type="EMBL" id="JAUIZM010000007">
    <property type="protein sequence ID" value="KAK1376433.1"/>
    <property type="molecule type" value="Genomic_DNA"/>
</dbReference>
<evidence type="ECO:0000313" key="5">
    <source>
        <dbReference type="Proteomes" id="UP001237642"/>
    </source>
</evidence>
<evidence type="ECO:0000313" key="4">
    <source>
        <dbReference type="EMBL" id="KAK1376433.1"/>
    </source>
</evidence>
<dbReference type="CDD" id="cd00609">
    <property type="entry name" value="AAT_like"/>
    <property type="match status" value="1"/>
</dbReference>
<keyword evidence="2" id="KW-0812">Transmembrane</keyword>
<organism evidence="4 5">
    <name type="scientific">Heracleum sosnowskyi</name>
    <dbReference type="NCBI Taxonomy" id="360622"/>
    <lineage>
        <taxon>Eukaryota</taxon>
        <taxon>Viridiplantae</taxon>
        <taxon>Streptophyta</taxon>
        <taxon>Embryophyta</taxon>
        <taxon>Tracheophyta</taxon>
        <taxon>Spermatophyta</taxon>
        <taxon>Magnoliopsida</taxon>
        <taxon>eudicotyledons</taxon>
        <taxon>Gunneridae</taxon>
        <taxon>Pentapetalae</taxon>
        <taxon>asterids</taxon>
        <taxon>campanulids</taxon>
        <taxon>Apiales</taxon>
        <taxon>Apiaceae</taxon>
        <taxon>Apioideae</taxon>
        <taxon>apioid superclade</taxon>
        <taxon>Tordylieae</taxon>
        <taxon>Tordyliinae</taxon>
        <taxon>Heracleum</taxon>
    </lineage>
</organism>
<dbReference type="AlphaFoldDB" id="A0AAD8I0I7"/>
<gene>
    <name evidence="4" type="ORF">POM88_032626</name>
</gene>
<dbReference type="InterPro" id="IPR015422">
    <property type="entry name" value="PyrdxlP-dep_Trfase_small"/>
</dbReference>
<keyword evidence="5" id="KW-1185">Reference proteome</keyword>
<evidence type="ECO:0000259" key="3">
    <source>
        <dbReference type="Pfam" id="PF00155"/>
    </source>
</evidence>
<feature type="transmembrane region" description="Helical" evidence="2">
    <location>
        <begin position="15"/>
        <end position="35"/>
    </location>
</feature>
<dbReference type="InterPro" id="IPR004839">
    <property type="entry name" value="Aminotransferase_I/II_large"/>
</dbReference>
<evidence type="ECO:0000256" key="1">
    <source>
        <dbReference type="ARBA" id="ARBA00022898"/>
    </source>
</evidence>
<name>A0AAD8I0I7_9APIA</name>
<keyword evidence="2" id="KW-0472">Membrane</keyword>